<organism evidence="2">
    <name type="scientific">marine metagenome</name>
    <dbReference type="NCBI Taxonomy" id="408172"/>
    <lineage>
        <taxon>unclassified sequences</taxon>
        <taxon>metagenomes</taxon>
        <taxon>ecological metagenomes</taxon>
    </lineage>
</organism>
<feature type="transmembrane region" description="Helical" evidence="1">
    <location>
        <begin position="6"/>
        <end position="23"/>
    </location>
</feature>
<keyword evidence="1" id="KW-1133">Transmembrane helix</keyword>
<evidence type="ECO:0000256" key="1">
    <source>
        <dbReference type="SAM" id="Phobius"/>
    </source>
</evidence>
<keyword evidence="1" id="KW-0472">Membrane</keyword>
<sequence>MKNNLSISVGMVMFYYFLGLFTASKPDNT</sequence>
<protein>
    <submittedName>
        <fullName evidence="2">Uncharacterized protein</fullName>
    </submittedName>
</protein>
<dbReference type="EMBL" id="UINC01014393">
    <property type="protein sequence ID" value="SVA61417.1"/>
    <property type="molecule type" value="Genomic_DNA"/>
</dbReference>
<proteinExistence type="predicted"/>
<reference evidence="2" key="1">
    <citation type="submission" date="2018-05" db="EMBL/GenBank/DDBJ databases">
        <authorList>
            <person name="Lanie J.A."/>
            <person name="Ng W.-L."/>
            <person name="Kazmierczak K.M."/>
            <person name="Andrzejewski T.M."/>
            <person name="Davidsen T.M."/>
            <person name="Wayne K.J."/>
            <person name="Tettelin H."/>
            <person name="Glass J.I."/>
            <person name="Rusch D."/>
            <person name="Podicherti R."/>
            <person name="Tsui H.-C.T."/>
            <person name="Winkler M.E."/>
        </authorList>
    </citation>
    <scope>NUCLEOTIDE SEQUENCE</scope>
</reference>
<evidence type="ECO:0000313" key="2">
    <source>
        <dbReference type="EMBL" id="SVA61417.1"/>
    </source>
</evidence>
<dbReference type="AlphaFoldDB" id="A0A381XB65"/>
<name>A0A381XB65_9ZZZZ</name>
<gene>
    <name evidence="2" type="ORF">METZ01_LOCUS114271</name>
</gene>
<keyword evidence="1" id="KW-0812">Transmembrane</keyword>
<accession>A0A381XB65</accession>